<gene>
    <name evidence="2" type="ORF">FC50_GL000412</name>
</gene>
<dbReference type="EMBL" id="AZFJ01000037">
    <property type="protein sequence ID" value="KRL86768.1"/>
    <property type="molecule type" value="Genomic_DNA"/>
</dbReference>
<reference evidence="2 3" key="1">
    <citation type="journal article" date="2015" name="Genome Announc.">
        <title>Expanding the biotechnology potential of lactobacilli through comparative genomics of 213 strains and associated genera.</title>
        <authorList>
            <person name="Sun Z."/>
            <person name="Harris H.M."/>
            <person name="McCann A."/>
            <person name="Guo C."/>
            <person name="Argimon S."/>
            <person name="Zhang W."/>
            <person name="Yang X."/>
            <person name="Jeffery I.B."/>
            <person name="Cooney J.C."/>
            <person name="Kagawa T.F."/>
            <person name="Liu W."/>
            <person name="Song Y."/>
            <person name="Salvetti E."/>
            <person name="Wrobel A."/>
            <person name="Rasinkangas P."/>
            <person name="Parkhill J."/>
            <person name="Rea M.C."/>
            <person name="O'Sullivan O."/>
            <person name="Ritari J."/>
            <person name="Douillard F.P."/>
            <person name="Paul Ross R."/>
            <person name="Yang R."/>
            <person name="Briner A.E."/>
            <person name="Felis G.E."/>
            <person name="de Vos W.M."/>
            <person name="Barrangou R."/>
            <person name="Klaenhammer T.R."/>
            <person name="Caufield P.W."/>
            <person name="Cui Y."/>
            <person name="Zhang H."/>
            <person name="O'Toole P.W."/>
        </authorList>
    </citation>
    <scope>NUCLEOTIDE SEQUENCE [LARGE SCALE GENOMIC DNA]</scope>
    <source>
        <strain evidence="2 3">DSM 15945</strain>
    </source>
</reference>
<proteinExistence type="predicted"/>
<feature type="domain" description="Ribosomal protein eL8/eL30/eS12/Gadd45" evidence="1">
    <location>
        <begin position="6"/>
        <end position="92"/>
    </location>
</feature>
<dbReference type="STRING" id="1423783.FC50_GL000412"/>
<dbReference type="Gene3D" id="3.30.1330.30">
    <property type="match status" value="1"/>
</dbReference>
<dbReference type="SUPFAM" id="SSF55315">
    <property type="entry name" value="L30e-like"/>
    <property type="match status" value="1"/>
</dbReference>
<dbReference type="InterPro" id="IPR004038">
    <property type="entry name" value="Ribosomal_eL8/eL30/eS12/Gad45"/>
</dbReference>
<evidence type="ECO:0000259" key="1">
    <source>
        <dbReference type="Pfam" id="PF01248"/>
    </source>
</evidence>
<dbReference type="OrthoDB" id="9794863at2"/>
<comment type="caution">
    <text evidence="2">The sequence shown here is derived from an EMBL/GenBank/DDBJ whole genome shotgun (WGS) entry which is preliminary data.</text>
</comment>
<dbReference type="RefSeq" id="WP_054649803.1">
    <property type="nucleotide sequence ID" value="NZ_AZFJ01000037.1"/>
</dbReference>
<evidence type="ECO:0000313" key="3">
    <source>
        <dbReference type="Proteomes" id="UP000051922"/>
    </source>
</evidence>
<dbReference type="Pfam" id="PF01248">
    <property type="entry name" value="Ribosomal_L7Ae"/>
    <property type="match status" value="1"/>
</dbReference>
<keyword evidence="3" id="KW-1185">Reference proteome</keyword>
<organism evidence="2 3">
    <name type="scientific">Lacticaseibacillus pantheris DSM 15945 = JCM 12539 = NBRC 106106</name>
    <dbReference type="NCBI Taxonomy" id="1423783"/>
    <lineage>
        <taxon>Bacteria</taxon>
        <taxon>Bacillati</taxon>
        <taxon>Bacillota</taxon>
        <taxon>Bacilli</taxon>
        <taxon>Lactobacillales</taxon>
        <taxon>Lactobacillaceae</taxon>
        <taxon>Lacticaseibacillus</taxon>
    </lineage>
</organism>
<dbReference type="NCBIfam" id="NF005585">
    <property type="entry name" value="PRK07283.1"/>
    <property type="match status" value="1"/>
</dbReference>
<dbReference type="PATRIC" id="fig|1423783.4.peg.427"/>
<protein>
    <recommendedName>
        <fullName evidence="1">Ribosomal protein eL8/eL30/eS12/Gadd45 domain-containing protein</fullName>
    </recommendedName>
</protein>
<name>A0A0R1TZW4_9LACO</name>
<dbReference type="InterPro" id="IPR029064">
    <property type="entry name" value="Ribosomal_eL30-like_sf"/>
</dbReference>
<evidence type="ECO:0000313" key="2">
    <source>
        <dbReference type="EMBL" id="KRL86768.1"/>
    </source>
</evidence>
<sequence length="99" mass="10307">MNQERVTNMVGLAQRAGQLVTGTDFVLAAIADHRARLVLLGSDASANLTKKINDKGSYYDVPVASPLSVAELSAAIGHQRSVVAVADAGFAQALSKLLT</sequence>
<accession>A0A0R1TZW4</accession>
<dbReference type="AlphaFoldDB" id="A0A0R1TZW4"/>
<dbReference type="Proteomes" id="UP000051922">
    <property type="component" value="Unassembled WGS sequence"/>
</dbReference>